<evidence type="ECO:0000256" key="5">
    <source>
        <dbReference type="ARBA" id="ARBA00023136"/>
    </source>
</evidence>
<name>A0ABU2JA43_9ACTN</name>
<feature type="transmembrane region" description="Helical" evidence="6">
    <location>
        <begin position="403"/>
        <end position="427"/>
    </location>
</feature>
<accession>A0ABU2JA43</accession>
<evidence type="ECO:0000256" key="6">
    <source>
        <dbReference type="SAM" id="Phobius"/>
    </source>
</evidence>
<proteinExistence type="predicted"/>
<dbReference type="RefSeq" id="WP_311423012.1">
    <property type="nucleotide sequence ID" value="NZ_JAVREH010000011.1"/>
</dbReference>
<feature type="transmembrane region" description="Helical" evidence="6">
    <location>
        <begin position="138"/>
        <end position="155"/>
    </location>
</feature>
<keyword evidence="5 6" id="KW-0472">Membrane</keyword>
<keyword evidence="4 6" id="KW-1133">Transmembrane helix</keyword>
<keyword evidence="3 6" id="KW-0812">Transmembrane</keyword>
<dbReference type="InterPro" id="IPR002797">
    <property type="entry name" value="Polysacc_synth"/>
</dbReference>
<gene>
    <name evidence="7" type="ORF">RM423_10670</name>
</gene>
<comment type="subcellular location">
    <subcellularLocation>
        <location evidence="1">Cell membrane</location>
        <topology evidence="1">Multi-pass membrane protein</topology>
    </subcellularLocation>
</comment>
<dbReference type="PANTHER" id="PTHR30250:SF27">
    <property type="entry name" value="POLYSACCHARIDE BIOSYNTHESIS PROTEIN"/>
    <property type="match status" value="1"/>
</dbReference>
<feature type="transmembrane region" description="Helical" evidence="6">
    <location>
        <begin position="24"/>
        <end position="43"/>
    </location>
</feature>
<feature type="transmembrane region" description="Helical" evidence="6">
    <location>
        <begin position="55"/>
        <end position="81"/>
    </location>
</feature>
<feature type="transmembrane region" description="Helical" evidence="6">
    <location>
        <begin position="477"/>
        <end position="495"/>
    </location>
</feature>
<dbReference type="EMBL" id="JAVREH010000011">
    <property type="protein sequence ID" value="MDT0261860.1"/>
    <property type="molecule type" value="Genomic_DNA"/>
</dbReference>
<keyword evidence="2" id="KW-1003">Cell membrane</keyword>
<dbReference type="PANTHER" id="PTHR30250">
    <property type="entry name" value="PST FAMILY PREDICTED COLANIC ACID TRANSPORTER"/>
    <property type="match status" value="1"/>
</dbReference>
<evidence type="ECO:0000256" key="2">
    <source>
        <dbReference type="ARBA" id="ARBA00022475"/>
    </source>
</evidence>
<feature type="transmembrane region" description="Helical" evidence="6">
    <location>
        <begin position="448"/>
        <end position="471"/>
    </location>
</feature>
<reference evidence="8" key="1">
    <citation type="submission" date="2023-07" db="EMBL/GenBank/DDBJ databases">
        <title>30 novel species of actinomycetes from the DSMZ collection.</title>
        <authorList>
            <person name="Nouioui I."/>
        </authorList>
    </citation>
    <scope>NUCLEOTIDE SEQUENCE [LARGE SCALE GENOMIC DNA]</scope>
    <source>
        <strain evidence="8">DSM 44399</strain>
    </source>
</reference>
<sequence>MSVTAAAARPPGNPLGAVARGGSFAALGTGAGSILGFVLTLVVTRGLSTTSAGQFFSATAVFIVLQTFLSFGVGAGLVRFVPRFRALGRHADVPALLAVAFVPVAALGVLGTVGMWFASPVLAQHVGHDDSAAALGSFRVLALLFLPGMLEVAAVECTRAFGSIRKYVLVQQLGVPALRPLLVGLGVAFGAPLWVLVLAWMVPLVLALVVAAAMVGQSLKKSYGRRLAWPERSTSVREIGLEYWRFTAARGLSSVMEILLNWLDILLVATMVSATQAAIYAAASRFITSGTLVLQALRLAIAGDVSAALARRDTERVSQIYHAASQWVVLSSWPLYLVMAIFAPTVLRIFGASYSAGASALTVLCLAMLLNLAAGNVGTVLLMGGKSSWVLGDKGASLAINVAANLILVPHFGITGAAVAWAVTIVLDSGLAFAQVRWGMGIGGRLRGITIAGLLALGCFGVLPLAVRAAFGSSLPTMLAGIALGLVSYLPLAWMGRDMLGVRALIQGFTSRGAQVS</sequence>
<comment type="caution">
    <text evidence="7">The sequence shown here is derived from an EMBL/GenBank/DDBJ whole genome shotgun (WGS) entry which is preliminary data.</text>
</comment>
<evidence type="ECO:0000313" key="8">
    <source>
        <dbReference type="Proteomes" id="UP001183176"/>
    </source>
</evidence>
<dbReference type="Proteomes" id="UP001183176">
    <property type="component" value="Unassembled WGS sequence"/>
</dbReference>
<evidence type="ECO:0000256" key="3">
    <source>
        <dbReference type="ARBA" id="ARBA00022692"/>
    </source>
</evidence>
<organism evidence="7 8">
    <name type="scientific">Jatrophihabitans lederbergiae</name>
    <dbReference type="NCBI Taxonomy" id="3075547"/>
    <lineage>
        <taxon>Bacteria</taxon>
        <taxon>Bacillati</taxon>
        <taxon>Actinomycetota</taxon>
        <taxon>Actinomycetes</taxon>
        <taxon>Jatrophihabitantales</taxon>
        <taxon>Jatrophihabitantaceae</taxon>
        <taxon>Jatrophihabitans</taxon>
    </lineage>
</organism>
<protein>
    <submittedName>
        <fullName evidence="7">Oligosaccharide flippase family protein</fullName>
    </submittedName>
</protein>
<feature type="transmembrane region" description="Helical" evidence="6">
    <location>
        <begin position="363"/>
        <end position="383"/>
    </location>
</feature>
<dbReference type="Pfam" id="PF01943">
    <property type="entry name" value="Polysacc_synt"/>
    <property type="match status" value="1"/>
</dbReference>
<feature type="transmembrane region" description="Helical" evidence="6">
    <location>
        <begin position="333"/>
        <end position="351"/>
    </location>
</feature>
<feature type="transmembrane region" description="Helical" evidence="6">
    <location>
        <begin position="193"/>
        <end position="216"/>
    </location>
</feature>
<evidence type="ECO:0000256" key="1">
    <source>
        <dbReference type="ARBA" id="ARBA00004651"/>
    </source>
</evidence>
<feature type="transmembrane region" description="Helical" evidence="6">
    <location>
        <begin position="167"/>
        <end position="187"/>
    </location>
</feature>
<evidence type="ECO:0000256" key="4">
    <source>
        <dbReference type="ARBA" id="ARBA00022989"/>
    </source>
</evidence>
<dbReference type="InterPro" id="IPR050833">
    <property type="entry name" value="Poly_Biosynth_Transport"/>
</dbReference>
<feature type="transmembrane region" description="Helical" evidence="6">
    <location>
        <begin position="259"/>
        <end position="283"/>
    </location>
</feature>
<keyword evidence="8" id="KW-1185">Reference proteome</keyword>
<evidence type="ECO:0000313" key="7">
    <source>
        <dbReference type="EMBL" id="MDT0261860.1"/>
    </source>
</evidence>
<feature type="transmembrane region" description="Helical" evidence="6">
    <location>
        <begin position="93"/>
        <end position="118"/>
    </location>
</feature>